<feature type="non-terminal residue" evidence="1">
    <location>
        <position position="1"/>
    </location>
</feature>
<dbReference type="Proteomes" id="UP000886501">
    <property type="component" value="Unassembled WGS sequence"/>
</dbReference>
<protein>
    <submittedName>
        <fullName evidence="1">Uncharacterized protein</fullName>
    </submittedName>
</protein>
<gene>
    <name evidence="1" type="ORF">BDM02DRAFT_3086589</name>
</gene>
<proteinExistence type="predicted"/>
<dbReference type="EMBL" id="MU117962">
    <property type="protein sequence ID" value="KAF9654063.1"/>
    <property type="molecule type" value="Genomic_DNA"/>
</dbReference>
<name>A0ACB6ZXE4_THEGA</name>
<sequence>VCLLPRPPACLPLRITTCGQHGYWFSPVTTYPEDTEFELVVEGKPTEWTYLGRYKSIHLPGGEMRMSEWSALDDETKHTHCIRAAAQRPGQDTVTPATVSAAAAELRQQYESGQAVVPCFTLICTGYTMQVHAAMHGTVTRTGKRKADGQAGGKRIKRETN</sequence>
<evidence type="ECO:0000313" key="1">
    <source>
        <dbReference type="EMBL" id="KAF9654063.1"/>
    </source>
</evidence>
<reference evidence="1" key="1">
    <citation type="submission" date="2019-10" db="EMBL/GenBank/DDBJ databases">
        <authorList>
            <consortium name="DOE Joint Genome Institute"/>
            <person name="Kuo A."/>
            <person name="Miyauchi S."/>
            <person name="Kiss E."/>
            <person name="Drula E."/>
            <person name="Kohler A."/>
            <person name="Sanchez-Garcia M."/>
            <person name="Andreopoulos B."/>
            <person name="Barry K.W."/>
            <person name="Bonito G."/>
            <person name="Buee M."/>
            <person name="Carver A."/>
            <person name="Chen C."/>
            <person name="Cichocki N."/>
            <person name="Clum A."/>
            <person name="Culley D."/>
            <person name="Crous P.W."/>
            <person name="Fauchery L."/>
            <person name="Girlanda M."/>
            <person name="Hayes R."/>
            <person name="Keri Z."/>
            <person name="Labutti K."/>
            <person name="Lipzen A."/>
            <person name="Lombard V."/>
            <person name="Magnuson J."/>
            <person name="Maillard F."/>
            <person name="Morin E."/>
            <person name="Murat C."/>
            <person name="Nolan M."/>
            <person name="Ohm R."/>
            <person name="Pangilinan J."/>
            <person name="Pereira M."/>
            <person name="Perotto S."/>
            <person name="Peter M."/>
            <person name="Riley R."/>
            <person name="Sitrit Y."/>
            <person name="Stielow B."/>
            <person name="Szollosi G."/>
            <person name="Zifcakova L."/>
            <person name="Stursova M."/>
            <person name="Spatafora J.W."/>
            <person name="Tedersoo L."/>
            <person name="Vaario L.-M."/>
            <person name="Yamada A."/>
            <person name="Yan M."/>
            <person name="Wang P."/>
            <person name="Xu J."/>
            <person name="Bruns T."/>
            <person name="Baldrian P."/>
            <person name="Vilgalys R."/>
            <person name="Henrissat B."/>
            <person name="Grigoriev I.V."/>
            <person name="Hibbett D."/>
            <person name="Nagy L.G."/>
            <person name="Martin F.M."/>
        </authorList>
    </citation>
    <scope>NUCLEOTIDE SEQUENCE</scope>
    <source>
        <strain evidence="1">P2</strain>
    </source>
</reference>
<organism evidence="1 2">
    <name type="scientific">Thelephora ganbajun</name>
    <name type="common">Ganba fungus</name>
    <dbReference type="NCBI Taxonomy" id="370292"/>
    <lineage>
        <taxon>Eukaryota</taxon>
        <taxon>Fungi</taxon>
        <taxon>Dikarya</taxon>
        <taxon>Basidiomycota</taxon>
        <taxon>Agaricomycotina</taxon>
        <taxon>Agaricomycetes</taxon>
        <taxon>Thelephorales</taxon>
        <taxon>Thelephoraceae</taxon>
        <taxon>Thelephora</taxon>
    </lineage>
</organism>
<comment type="caution">
    <text evidence="1">The sequence shown here is derived from an EMBL/GenBank/DDBJ whole genome shotgun (WGS) entry which is preliminary data.</text>
</comment>
<reference evidence="1" key="2">
    <citation type="journal article" date="2020" name="Nat. Commun.">
        <title>Large-scale genome sequencing of mycorrhizal fungi provides insights into the early evolution of symbiotic traits.</title>
        <authorList>
            <person name="Miyauchi S."/>
            <person name="Kiss E."/>
            <person name="Kuo A."/>
            <person name="Drula E."/>
            <person name="Kohler A."/>
            <person name="Sanchez-Garcia M."/>
            <person name="Morin E."/>
            <person name="Andreopoulos B."/>
            <person name="Barry K.W."/>
            <person name="Bonito G."/>
            <person name="Buee M."/>
            <person name="Carver A."/>
            <person name="Chen C."/>
            <person name="Cichocki N."/>
            <person name="Clum A."/>
            <person name="Culley D."/>
            <person name="Crous P.W."/>
            <person name="Fauchery L."/>
            <person name="Girlanda M."/>
            <person name="Hayes R.D."/>
            <person name="Keri Z."/>
            <person name="LaButti K."/>
            <person name="Lipzen A."/>
            <person name="Lombard V."/>
            <person name="Magnuson J."/>
            <person name="Maillard F."/>
            <person name="Murat C."/>
            <person name="Nolan M."/>
            <person name="Ohm R.A."/>
            <person name="Pangilinan J."/>
            <person name="Pereira M.F."/>
            <person name="Perotto S."/>
            <person name="Peter M."/>
            <person name="Pfister S."/>
            <person name="Riley R."/>
            <person name="Sitrit Y."/>
            <person name="Stielow J.B."/>
            <person name="Szollosi G."/>
            <person name="Zifcakova L."/>
            <person name="Stursova M."/>
            <person name="Spatafora J.W."/>
            <person name="Tedersoo L."/>
            <person name="Vaario L.M."/>
            <person name="Yamada A."/>
            <person name="Yan M."/>
            <person name="Wang P."/>
            <person name="Xu J."/>
            <person name="Bruns T."/>
            <person name="Baldrian P."/>
            <person name="Vilgalys R."/>
            <person name="Dunand C."/>
            <person name="Henrissat B."/>
            <person name="Grigoriev I.V."/>
            <person name="Hibbett D."/>
            <person name="Nagy L.G."/>
            <person name="Martin F.M."/>
        </authorList>
    </citation>
    <scope>NUCLEOTIDE SEQUENCE</scope>
    <source>
        <strain evidence="1">P2</strain>
    </source>
</reference>
<accession>A0ACB6ZXE4</accession>
<evidence type="ECO:0000313" key="2">
    <source>
        <dbReference type="Proteomes" id="UP000886501"/>
    </source>
</evidence>
<keyword evidence="2" id="KW-1185">Reference proteome</keyword>